<organism evidence="2 3">
    <name type="scientific">Terricaulis silvestris</name>
    <dbReference type="NCBI Taxonomy" id="2686094"/>
    <lineage>
        <taxon>Bacteria</taxon>
        <taxon>Pseudomonadati</taxon>
        <taxon>Pseudomonadota</taxon>
        <taxon>Alphaproteobacteria</taxon>
        <taxon>Caulobacterales</taxon>
        <taxon>Caulobacteraceae</taxon>
        <taxon>Terricaulis</taxon>
    </lineage>
</organism>
<gene>
    <name evidence="2" type="ORF">DSM104635_03385</name>
</gene>
<dbReference type="SUPFAM" id="SSF101447">
    <property type="entry name" value="Formin homology 2 domain (FH2 domain)"/>
    <property type="match status" value="1"/>
</dbReference>
<protein>
    <submittedName>
        <fullName evidence="2">Transferrin binding protein-like solute binding protein</fullName>
    </submittedName>
</protein>
<sequence>MSSVQLLRVSMLALTAAILGGCAGGGGGGGGGPIVSPPPPPPPPPPPAATLLGPFAAVVFATGVGESGAPSSNVRVAVRDPDAPNATTYAELNLDGDETLIVTAPQFSGQTANVPGAHALRGFSVGDRTIDSYYWDSSQYQLLRLEEGGSGRIDAASSYLQSDPGMVPDPADHVTLLQWASAPQYWANGTRSGYQLIGTSAALSDLPTTGSAHFRGDAYGMFVPTGAPAQRTDFIARAAMEIDFSQTTGAIRGGVEYLLPNVQPNDLSQLDFSFVADRSGTNFTSTSVSFPFLSGTPSGSLNGQFYGNAGDLEAGAAFSFLAPGRGQLVGAFVAGRITDSLAIPSPQSVQYAYIARSAGSDTMGVTGITSGPNNQVTFTPNAPIETDDGFDLLASIPNGGGSVIFGSPLFDASTRQHSGAPEMYRIVPEFWASGGGALYRYPLPIVRDGQTQYPIFAQALEYRISLPSGPFAITTFDLYTTIGATTPLGDLPTMGEATFLGEAVGSYQNFADGLLARVNGQVSINANFATRTLAGAIDNFVPYNQDGPGTFDAVGFLGRELSFSAPFGETFTATNAVLHYGINPAASAFNGTVVGRFYGPSSRAAAEIGGSFSLSSPGLANFAGVYVAGRNPTLGINTGLPQTFSTAPGASNFLSSLLPMDGLNFSWTRGGGATADDAMALAFTRDAFVVNVTVPNPPMQGLNRFSHVFDPNGGGVFFRYEQIETSGAGPFNIAIIERIAGVSLNYASLGHYFDSSHPDGFFAFGQQTNAMPTTGSAAYDGVAVGQYRTGGNTTALDGRFTMAANFSTGALSGALDMIETQNPFPGVNADFTFAGTISGTQFSSPFTTADGVLTGTIGGIFAGPNAAEVAGTFATAPSPSGNVFEGAFVGRR</sequence>
<dbReference type="Pfam" id="PF01298">
    <property type="entry name" value="TbpB_B_D"/>
    <property type="match status" value="1"/>
</dbReference>
<dbReference type="KEGG" id="tsv:DSM104635_03385"/>
<feature type="domain" description="Transferrin-binding protein B C-lobe/N-lobe beta-barrel" evidence="1">
    <location>
        <begin position="771"/>
        <end position="888"/>
    </location>
</feature>
<dbReference type="InterPro" id="IPR011250">
    <property type="entry name" value="OMP/PagP_B-barrel"/>
</dbReference>
<evidence type="ECO:0000313" key="2">
    <source>
        <dbReference type="EMBL" id="QGZ96525.1"/>
    </source>
</evidence>
<proteinExistence type="predicted"/>
<name>A0A6I6MM34_9CAUL</name>
<dbReference type="SUPFAM" id="SSF56925">
    <property type="entry name" value="OMPA-like"/>
    <property type="match status" value="3"/>
</dbReference>
<evidence type="ECO:0000259" key="1">
    <source>
        <dbReference type="Pfam" id="PF01298"/>
    </source>
</evidence>
<dbReference type="Gene3D" id="2.40.160.90">
    <property type="match status" value="3"/>
</dbReference>
<evidence type="ECO:0000313" key="3">
    <source>
        <dbReference type="Proteomes" id="UP000431269"/>
    </source>
</evidence>
<dbReference type="InterPro" id="IPR001677">
    <property type="entry name" value="TbpB_B_D"/>
</dbReference>
<dbReference type="EMBL" id="CP047045">
    <property type="protein sequence ID" value="QGZ96525.1"/>
    <property type="molecule type" value="Genomic_DNA"/>
</dbReference>
<accession>A0A6I6MM34</accession>
<dbReference type="Proteomes" id="UP000431269">
    <property type="component" value="Chromosome"/>
</dbReference>
<keyword evidence="3" id="KW-1185">Reference proteome</keyword>
<dbReference type="AlphaFoldDB" id="A0A6I6MM34"/>
<reference evidence="3" key="1">
    <citation type="submission" date="2019-12" db="EMBL/GenBank/DDBJ databases">
        <title>Complete genome of Terracaulis silvestris 0127_4.</title>
        <authorList>
            <person name="Vieira S."/>
            <person name="Riedel T."/>
            <person name="Sproer C."/>
            <person name="Pascual J."/>
            <person name="Boedeker C."/>
            <person name="Overmann J."/>
        </authorList>
    </citation>
    <scope>NUCLEOTIDE SEQUENCE [LARGE SCALE GENOMIC DNA]</scope>
    <source>
        <strain evidence="3">0127_4</strain>
    </source>
</reference>
<dbReference type="RefSeq" id="WP_158767307.1">
    <property type="nucleotide sequence ID" value="NZ_CP047045.1"/>
</dbReference>